<dbReference type="Gene3D" id="1.25.40.20">
    <property type="entry name" value="Ankyrin repeat-containing domain"/>
    <property type="match status" value="1"/>
</dbReference>
<reference evidence="2" key="1">
    <citation type="journal article" date="2022" name="Cell">
        <title>Repeat-based holocentromeres influence genome architecture and karyotype evolution.</title>
        <authorList>
            <person name="Hofstatter P.G."/>
            <person name="Thangavel G."/>
            <person name="Lux T."/>
            <person name="Neumann P."/>
            <person name="Vondrak T."/>
            <person name="Novak P."/>
            <person name="Zhang M."/>
            <person name="Costa L."/>
            <person name="Castellani M."/>
            <person name="Scott A."/>
            <person name="Toegelov H."/>
            <person name="Fuchs J."/>
            <person name="Mata-Sucre Y."/>
            <person name="Dias Y."/>
            <person name="Vanzela A.L.L."/>
            <person name="Huettel B."/>
            <person name="Almeida C.C.S."/>
            <person name="Simkova H."/>
            <person name="Souza G."/>
            <person name="Pedrosa-Harand A."/>
            <person name="Macas J."/>
            <person name="Mayer K.F.X."/>
            <person name="Houben A."/>
            <person name="Marques A."/>
        </authorList>
    </citation>
    <scope>NUCLEOTIDE SEQUENCE</scope>
    <source>
        <strain evidence="2">RhyBre1mFocal</strain>
    </source>
</reference>
<dbReference type="Proteomes" id="UP001151287">
    <property type="component" value="Unassembled WGS sequence"/>
</dbReference>
<dbReference type="AlphaFoldDB" id="A0A9Q0C1E2"/>
<dbReference type="PANTHER" id="PTHR24121:SF19">
    <property type="entry name" value="OS11G0247700 PROTEIN"/>
    <property type="match status" value="1"/>
</dbReference>
<dbReference type="SUPFAM" id="SSF48403">
    <property type="entry name" value="Ankyrin repeat"/>
    <property type="match status" value="1"/>
</dbReference>
<accession>A0A9Q0C1E2</accession>
<dbReference type="PROSITE" id="PS50088">
    <property type="entry name" value="ANK_REPEAT"/>
    <property type="match status" value="1"/>
</dbReference>
<feature type="repeat" description="ANK" evidence="1">
    <location>
        <begin position="68"/>
        <end position="100"/>
    </location>
</feature>
<dbReference type="PANTHER" id="PTHR24121">
    <property type="entry name" value="NO MECHANORECEPTOR POTENTIAL C, ISOFORM D-RELATED"/>
    <property type="match status" value="1"/>
</dbReference>
<dbReference type="InterPro" id="IPR036770">
    <property type="entry name" value="Ankyrin_rpt-contain_sf"/>
</dbReference>
<evidence type="ECO:0008006" key="4">
    <source>
        <dbReference type="Google" id="ProtNLM"/>
    </source>
</evidence>
<evidence type="ECO:0000313" key="2">
    <source>
        <dbReference type="EMBL" id="KAJ1685367.1"/>
    </source>
</evidence>
<evidence type="ECO:0000256" key="1">
    <source>
        <dbReference type="PROSITE-ProRule" id="PRU00023"/>
    </source>
</evidence>
<organism evidence="2 3">
    <name type="scientific">Rhynchospora breviuscula</name>
    <dbReference type="NCBI Taxonomy" id="2022672"/>
    <lineage>
        <taxon>Eukaryota</taxon>
        <taxon>Viridiplantae</taxon>
        <taxon>Streptophyta</taxon>
        <taxon>Embryophyta</taxon>
        <taxon>Tracheophyta</taxon>
        <taxon>Spermatophyta</taxon>
        <taxon>Magnoliopsida</taxon>
        <taxon>Liliopsida</taxon>
        <taxon>Poales</taxon>
        <taxon>Cyperaceae</taxon>
        <taxon>Cyperoideae</taxon>
        <taxon>Rhynchosporeae</taxon>
        <taxon>Rhynchospora</taxon>
    </lineage>
</organism>
<proteinExistence type="predicted"/>
<dbReference type="OrthoDB" id="673817at2759"/>
<evidence type="ECO:0000313" key="3">
    <source>
        <dbReference type="Proteomes" id="UP001151287"/>
    </source>
</evidence>
<sequence>MDKLLLRAAMLGSVRELNELAQQNTEILLGTTLRGSTCLHISSDFGHQEFSMSVLAINQSLLSSINLDGETPLIVAVRTGHVSLASAMLEMCHQLELSNMILKPDNNGDNVLHHAIRNGHSDLALKLTAVGHGLSKGVNKYNESPLYIAVLSGLNDVSEKLLEILISSHVGINNRNALHAAVTKGNPG</sequence>
<dbReference type="Pfam" id="PF12796">
    <property type="entry name" value="Ank_2"/>
    <property type="match status" value="1"/>
</dbReference>
<name>A0A9Q0C1E2_9POAL</name>
<protein>
    <recommendedName>
        <fullName evidence="4">Ankyrin repeat protein</fullName>
    </recommendedName>
</protein>
<keyword evidence="3" id="KW-1185">Reference proteome</keyword>
<dbReference type="EMBL" id="JAMQYH010000005">
    <property type="protein sequence ID" value="KAJ1685367.1"/>
    <property type="molecule type" value="Genomic_DNA"/>
</dbReference>
<gene>
    <name evidence="2" type="ORF">LUZ63_016757</name>
</gene>
<comment type="caution">
    <text evidence="2">The sequence shown here is derived from an EMBL/GenBank/DDBJ whole genome shotgun (WGS) entry which is preliminary data.</text>
</comment>
<dbReference type="SMART" id="SM00248">
    <property type="entry name" value="ANK"/>
    <property type="match status" value="4"/>
</dbReference>
<dbReference type="InterPro" id="IPR002110">
    <property type="entry name" value="Ankyrin_rpt"/>
</dbReference>
<keyword evidence="1" id="KW-0040">ANK repeat</keyword>